<reference evidence="2 3" key="1">
    <citation type="submission" date="2018-08" db="EMBL/GenBank/DDBJ databases">
        <title>A genome reference for cultivated species of the human gut microbiota.</title>
        <authorList>
            <person name="Zou Y."/>
            <person name="Xue W."/>
            <person name="Luo G."/>
        </authorList>
    </citation>
    <scope>NUCLEOTIDE SEQUENCE [LARGE SCALE GENOMIC DNA]</scope>
    <source>
        <strain evidence="2 3">AF28-26</strain>
    </source>
</reference>
<dbReference type="AlphaFoldDB" id="A0A412B105"/>
<evidence type="ECO:0000313" key="3">
    <source>
        <dbReference type="Proteomes" id="UP000284751"/>
    </source>
</evidence>
<dbReference type="GO" id="GO:0016740">
    <property type="term" value="F:transferase activity"/>
    <property type="evidence" value="ECO:0007669"/>
    <property type="project" value="UniProtKB-KW"/>
</dbReference>
<dbReference type="Proteomes" id="UP000284751">
    <property type="component" value="Unassembled WGS sequence"/>
</dbReference>
<accession>A0A412B105</accession>
<dbReference type="EMBL" id="QRTC01000002">
    <property type="protein sequence ID" value="RGQ44341.1"/>
    <property type="molecule type" value="Genomic_DNA"/>
</dbReference>
<proteinExistence type="predicted"/>
<organism evidence="2 3">
    <name type="scientific">[Clostridium] leptum</name>
    <dbReference type="NCBI Taxonomy" id="1535"/>
    <lineage>
        <taxon>Bacteria</taxon>
        <taxon>Bacillati</taxon>
        <taxon>Bacillota</taxon>
        <taxon>Clostridia</taxon>
        <taxon>Eubacteriales</taxon>
        <taxon>Oscillospiraceae</taxon>
        <taxon>Oscillospiraceae incertae sedis</taxon>
    </lineage>
</organism>
<comment type="caution">
    <text evidence="2">The sequence shown here is derived from an EMBL/GenBank/DDBJ whole genome shotgun (WGS) entry which is preliminary data.</text>
</comment>
<evidence type="ECO:0000259" key="1">
    <source>
        <dbReference type="Pfam" id="PF04230"/>
    </source>
</evidence>
<name>A0A412B105_9FIRM</name>
<keyword evidence="2" id="KW-0808">Transferase</keyword>
<gene>
    <name evidence="2" type="ORF">DWY99_01585</name>
</gene>
<dbReference type="InterPro" id="IPR007345">
    <property type="entry name" value="Polysacch_pyruvyl_Trfase"/>
</dbReference>
<sequence>MKVTMFGILTWYKTYNYGSVLQAYSLVSKINDLGYNAEVIQYCRGADVVFTGRADKLRDTLRRIPPALVRRLFWKHYRLKARRFDLFLEKNIPQSRVYTVGEEIAKDCGRYAAFLCGSDQIWTPSIRYLDSVYFLDFVPRTVGKIAYAPSIGCNYIPERLKPKMKELIGRIDFLSVREEHGAELIEALCGRRPEVVLDPTLLRTKKEWEDFSVPPELSEPYILCYFLGNRKPLREFALRLKQKTGYKVVVVPAVNQDLFFGDIRKIDAGPREFVGLIQNAAYICTDSFHGTILSINLEKDFFALKRHEENDPENQNFRLIHILDRLSLSSRLVIEENGDADLTPIDYSPVRKRLEAERMKSLGYLTDALEHYKAVE</sequence>
<evidence type="ECO:0000313" key="2">
    <source>
        <dbReference type="EMBL" id="RGQ44341.1"/>
    </source>
</evidence>
<dbReference type="Pfam" id="PF04230">
    <property type="entry name" value="PS_pyruv_trans"/>
    <property type="match status" value="1"/>
</dbReference>
<feature type="domain" description="Polysaccharide pyruvyl transferase" evidence="1">
    <location>
        <begin position="16"/>
        <end position="306"/>
    </location>
</feature>
<protein>
    <submittedName>
        <fullName evidence="2">Polysaccharide pyruvyl transferase family protein</fullName>
    </submittedName>
</protein>